<feature type="compositionally biased region" description="Acidic residues" evidence="1">
    <location>
        <begin position="298"/>
        <end position="310"/>
    </location>
</feature>
<feature type="compositionally biased region" description="Low complexity" evidence="1">
    <location>
        <begin position="195"/>
        <end position="206"/>
    </location>
</feature>
<evidence type="ECO:0000256" key="1">
    <source>
        <dbReference type="SAM" id="MobiDB-lite"/>
    </source>
</evidence>
<dbReference type="InterPro" id="IPR055969">
    <property type="entry name" value="DUF7547"/>
</dbReference>
<evidence type="ECO:0000313" key="3">
    <source>
        <dbReference type="Proteomes" id="UP001596296"/>
    </source>
</evidence>
<feature type="compositionally biased region" description="Low complexity" evidence="1">
    <location>
        <begin position="231"/>
        <end position="240"/>
    </location>
</feature>
<reference evidence="2 3" key="1">
    <citation type="journal article" date="2019" name="Int. J. Syst. Evol. Microbiol.">
        <title>The Global Catalogue of Microorganisms (GCM) 10K type strain sequencing project: providing services to taxonomists for standard genome sequencing and annotation.</title>
        <authorList>
            <consortium name="The Broad Institute Genomics Platform"/>
            <consortium name="The Broad Institute Genome Sequencing Center for Infectious Disease"/>
            <person name="Wu L."/>
            <person name="Ma J."/>
        </authorList>
    </citation>
    <scope>NUCLEOTIDE SEQUENCE [LARGE SCALE GENOMIC DNA]</scope>
    <source>
        <strain evidence="2 3">SKJ47</strain>
    </source>
</reference>
<dbReference type="Proteomes" id="UP001596296">
    <property type="component" value="Unassembled WGS sequence"/>
</dbReference>
<evidence type="ECO:0000313" key="2">
    <source>
        <dbReference type="EMBL" id="MFC6893387.1"/>
    </source>
</evidence>
<dbReference type="RefSeq" id="WP_379745005.1">
    <property type="nucleotide sequence ID" value="NZ_JBHSVN010000001.1"/>
</dbReference>
<dbReference type="AlphaFoldDB" id="A0ABD5UV55"/>
<comment type="caution">
    <text evidence="2">The sequence shown here is derived from an EMBL/GenBank/DDBJ whole genome shotgun (WGS) entry which is preliminary data.</text>
</comment>
<keyword evidence="3" id="KW-1185">Reference proteome</keyword>
<dbReference type="Pfam" id="PF24414">
    <property type="entry name" value="DUF7547"/>
    <property type="match status" value="1"/>
</dbReference>
<protein>
    <submittedName>
        <fullName evidence="2">Uncharacterized protein</fullName>
    </submittedName>
</protein>
<proteinExistence type="predicted"/>
<dbReference type="EMBL" id="JBHSXL010000009">
    <property type="protein sequence ID" value="MFC6893387.1"/>
    <property type="molecule type" value="Genomic_DNA"/>
</dbReference>
<feature type="region of interest" description="Disordered" evidence="1">
    <location>
        <begin position="157"/>
        <end position="310"/>
    </location>
</feature>
<name>A0ABD5UV55_9EURY</name>
<sequence>MTDGDRPADRDRDEDLRERLAELEDVLSRLRSDLRDEVGTRSRVPRPPSPAELLRFTERYTLPTVIALLEAAIRSLELLRATLRLADPERRGVVDGPDTDGSSDRLADVRDGTAAGVRRSLSELRTALSAADLPREATSRELLEDARTLSAEIDELLAEFSTDPGTKNGIDPDDSTDRRSDPGEGVSIDVRDPDSSPNSDSESTSTADEDSDSASTVNEDSDPEASSSGTADDASPPAVDVDAELESIKDELADDDTNGDEKAGEEPDEAEPDGEETGSNEASGNEPGGDEASANGSDADDTTAGDDPAA</sequence>
<organism evidence="2 3">
    <name type="scientific">Halopenitus salinus</name>
    <dbReference type="NCBI Taxonomy" id="1198295"/>
    <lineage>
        <taxon>Archaea</taxon>
        <taxon>Methanobacteriati</taxon>
        <taxon>Methanobacteriota</taxon>
        <taxon>Stenosarchaea group</taxon>
        <taxon>Halobacteria</taxon>
        <taxon>Halobacteriales</taxon>
        <taxon>Haloferacaceae</taxon>
        <taxon>Halopenitus</taxon>
    </lineage>
</organism>
<accession>A0ABD5UV55</accession>
<feature type="compositionally biased region" description="Basic and acidic residues" evidence="1">
    <location>
        <begin position="102"/>
        <end position="111"/>
    </location>
</feature>
<feature type="compositionally biased region" description="Acidic residues" evidence="1">
    <location>
        <begin position="266"/>
        <end position="278"/>
    </location>
</feature>
<gene>
    <name evidence="2" type="ORF">ACFQE9_12335</name>
</gene>
<feature type="region of interest" description="Disordered" evidence="1">
    <location>
        <begin position="90"/>
        <end position="111"/>
    </location>
</feature>